<keyword evidence="14" id="KW-1015">Disulfide bond</keyword>
<dbReference type="GO" id="GO:0005576">
    <property type="term" value="C:extracellular region"/>
    <property type="evidence" value="ECO:0007669"/>
    <property type="project" value="UniProtKB-SubCell"/>
</dbReference>
<evidence type="ECO:0000256" key="16">
    <source>
        <dbReference type="ARBA" id="ARBA00023212"/>
    </source>
</evidence>
<evidence type="ECO:0000256" key="14">
    <source>
        <dbReference type="ARBA" id="ARBA00023157"/>
    </source>
</evidence>
<feature type="compositionally biased region" description="Polar residues" evidence="25">
    <location>
        <begin position="1014"/>
        <end position="1026"/>
    </location>
</feature>
<keyword evidence="12 26" id="KW-1133">Transmembrane helix</keyword>
<feature type="compositionally biased region" description="Basic and acidic residues" evidence="25">
    <location>
        <begin position="997"/>
        <end position="1007"/>
    </location>
</feature>
<keyword evidence="16" id="KW-0206">Cytoskeleton</keyword>
<evidence type="ECO:0000256" key="23">
    <source>
        <dbReference type="ARBA" id="ARBA00031034"/>
    </source>
</evidence>
<dbReference type="RefSeq" id="XP_029652176.1">
    <property type="nucleotide sequence ID" value="XM_029796316.2"/>
</dbReference>
<dbReference type="SUPFAM" id="SSF111006">
    <property type="entry name" value="Dystroglycan, domain 2"/>
    <property type="match status" value="1"/>
</dbReference>
<proteinExistence type="predicted"/>
<keyword evidence="17" id="KW-0539">Nucleus</keyword>
<evidence type="ECO:0000256" key="4">
    <source>
        <dbReference type="ARBA" id="ARBA00004251"/>
    </source>
</evidence>
<reference evidence="29 30" key="1">
    <citation type="submission" date="2025-08" db="UniProtKB">
        <authorList>
            <consortium name="RefSeq"/>
        </authorList>
    </citation>
    <scope>IDENTIFICATION</scope>
</reference>
<evidence type="ECO:0000313" key="29">
    <source>
        <dbReference type="RefSeq" id="XP_029652175.1"/>
    </source>
</evidence>
<evidence type="ECO:0000256" key="25">
    <source>
        <dbReference type="SAM" id="MobiDB-lite"/>
    </source>
</evidence>
<keyword evidence="13" id="KW-0770">Synapse</keyword>
<evidence type="ECO:0000256" key="18">
    <source>
        <dbReference type="ARBA" id="ARBA00023257"/>
    </source>
</evidence>
<evidence type="ECO:0000256" key="26">
    <source>
        <dbReference type="SAM" id="Phobius"/>
    </source>
</evidence>
<evidence type="ECO:0000256" key="20">
    <source>
        <dbReference type="ARBA" id="ARBA00024991"/>
    </source>
</evidence>
<feature type="region of interest" description="Disordered" evidence="25">
    <location>
        <begin position="32"/>
        <end position="82"/>
    </location>
</feature>
<feature type="compositionally biased region" description="Low complexity" evidence="25">
    <location>
        <begin position="389"/>
        <end position="402"/>
    </location>
</feature>
<gene>
    <name evidence="29 30" type="primary">LOC115225365</name>
</gene>
<sequence>MGRRKGISTTTSPSSAVTASSVAVLSSDYHHQRLPSDCTTPTTTTAAVSTGVRSPQHYHPYNNYSHRSSGCGGGGGSSGKSRKMRCYSENDNMTTTTDVDSDASSFSFCYSPRHNHHHHHHHQPHPHSIVAPANTALSVMSPPSRSNDKDTTRAPCCSAPCLALETLSSSTLLLPAASSPTHMAPHRRRFLSPLRLWTTLILCIALLMQPTFADIVAGPGPEWQPTFGEMVPGGGPSKQLKLNDIQSYLKSLDKSKKGEANLAATTTAAAAVHRDPVKDREPVSLMWGIGDTTAYVGRLFTYPLPNDAFKGEIKSFKVMEAGKTTLPRWLYFDVETRTFSGVPKPADIAQYYIEVVAQAEDQGAVSQFAKDVFSIHVTKESSKPATAISGSSSKKNGKGSNSPPVVRCMPQEPETAFTLIVDADLDQLPPHGIVGLLKKLEHNLELVSEMFKVGPATTGNRPIPPVRAVAPDTSSSSTLVSGPGDTKTAKHPGVLVTWLVGCGRVEPQHMNVLQRVESISANGTLSELLGHGVVGWHVTNRQVPLPEKRVRRAAIMATPAVTDIAPTVMATRTRGHEGDGGMTHRVPTMESSLIQPTRTHPHSHKTHHRHTDGMTTLHPSTMGPKGGSTLKTKSLPDGTFTMTGGDVSMTGVVPPIIPTKPSTGMATSMPEYCSHARKLKPRIAHRIPVQEFEAGKRAYFSVPSDTFIDCKDPSDRLKLEFFLDDYKQIPPYFWLQPDPANDKSMIGLPMESNVGIHNMTVVAVNSDGMTDYLDFLVKVLKNKKLKSNEVTHKIKMKFSMEYKKFMSNINSRLDLIDKIGKLYGDADASSVTVLEITEGSVEVSWTNNTLVGTKCPDDATKALFERLVDDKKQVKRSARKAMKPFKLQSAQIIPMGACAGGYINPMPSTTMAAATTPELKKQQSDDENDILISTVVPAVIIVSILLLALLVACILYRKKRKGKMSLSSAGEHDAYSGKGAPVIFAEELEDKPTDCQRPLILDDEKPPHPPPEYQHSSSESTQSTPNQDRRRGGHRSDGGVNEPILGSQPYEPPPPVTASQGKKQPRPHVQPPYRSPPPYVPP</sequence>
<keyword evidence="6" id="KW-1003">Cell membrane</keyword>
<dbReference type="SUPFAM" id="SSF49313">
    <property type="entry name" value="Cadherin-like"/>
    <property type="match status" value="2"/>
</dbReference>
<dbReference type="GO" id="GO:0021675">
    <property type="term" value="P:nerve development"/>
    <property type="evidence" value="ECO:0007669"/>
    <property type="project" value="TreeGrafter"/>
</dbReference>
<dbReference type="GO" id="GO:0005509">
    <property type="term" value="F:calcium ion binding"/>
    <property type="evidence" value="ECO:0007669"/>
    <property type="project" value="InterPro"/>
</dbReference>
<dbReference type="CDD" id="cd11303">
    <property type="entry name" value="Dystroglycan_repeat"/>
    <property type="match status" value="1"/>
</dbReference>
<dbReference type="GO" id="GO:0045211">
    <property type="term" value="C:postsynaptic membrane"/>
    <property type="evidence" value="ECO:0007669"/>
    <property type="project" value="UniProtKB-SubCell"/>
</dbReference>
<evidence type="ECO:0000256" key="21">
    <source>
        <dbReference type="ARBA" id="ARBA00026224"/>
    </source>
</evidence>
<dbReference type="Pfam" id="PF05345">
    <property type="entry name" value="He_PIG"/>
    <property type="match status" value="1"/>
</dbReference>
<dbReference type="InterPro" id="IPR008465">
    <property type="entry name" value="DAG1_C"/>
</dbReference>
<keyword evidence="15" id="KW-0325">Glycoprotein</keyword>
<evidence type="ECO:0000256" key="10">
    <source>
        <dbReference type="ARBA" id="ARBA00022692"/>
    </source>
</evidence>
<feature type="region of interest" description="Disordered" evidence="25">
    <location>
        <begin position="458"/>
        <end position="488"/>
    </location>
</feature>
<keyword evidence="28" id="KW-1185">Reference proteome</keyword>
<dbReference type="GO" id="GO:0002009">
    <property type="term" value="P:morphogenesis of an epithelium"/>
    <property type="evidence" value="ECO:0007669"/>
    <property type="project" value="TreeGrafter"/>
</dbReference>
<evidence type="ECO:0000256" key="24">
    <source>
        <dbReference type="ARBA" id="ARBA00034100"/>
    </source>
</evidence>
<evidence type="ECO:0000256" key="17">
    <source>
        <dbReference type="ARBA" id="ARBA00023242"/>
    </source>
</evidence>
<evidence type="ECO:0000259" key="27">
    <source>
        <dbReference type="PROSITE" id="PS51699"/>
    </source>
</evidence>
<accession>A0A6P7TQL0</accession>
<dbReference type="InterPro" id="IPR013783">
    <property type="entry name" value="Ig-like_fold"/>
</dbReference>
<evidence type="ECO:0000256" key="19">
    <source>
        <dbReference type="ARBA" id="ARBA00023567"/>
    </source>
</evidence>
<feature type="compositionally biased region" description="Basic residues" evidence="25">
    <location>
        <begin position="599"/>
        <end position="610"/>
    </location>
</feature>
<evidence type="ECO:0000256" key="6">
    <source>
        <dbReference type="ARBA" id="ARBA00022475"/>
    </source>
</evidence>
<keyword evidence="26" id="KW-0472">Membrane</keyword>
<dbReference type="InterPro" id="IPR006644">
    <property type="entry name" value="Cadg"/>
</dbReference>
<dbReference type="Pfam" id="PF05454">
    <property type="entry name" value="DAG1"/>
    <property type="match status" value="1"/>
</dbReference>
<comment type="subcellular location">
    <subcellularLocation>
        <location evidence="1">Cell membrane</location>
        <location evidence="1">Sarcolemma</location>
    </subcellularLocation>
    <subcellularLocation>
        <location evidence="4">Cell membrane</location>
        <topology evidence="4">Single-pass type I membrane protein</topology>
    </subcellularLocation>
    <subcellularLocation>
        <location evidence="3">Cytoplasm</location>
        <location evidence="3">Cytoskeleton</location>
    </subcellularLocation>
    <subcellularLocation>
        <location evidence="5">Nucleus</location>
        <location evidence="5">Nucleoplasm</location>
    </subcellularLocation>
    <subcellularLocation>
        <location evidence="24">Postsynaptic cell membrane</location>
    </subcellularLocation>
    <subcellularLocation>
        <location evidence="2">Secreted</location>
        <location evidence="2">Extracellular space</location>
    </subcellularLocation>
</comment>
<dbReference type="GO" id="GO:0043236">
    <property type="term" value="F:laminin binding"/>
    <property type="evidence" value="ECO:0007669"/>
    <property type="project" value="TreeGrafter"/>
</dbReference>
<feature type="region of interest" description="Disordered" evidence="25">
    <location>
        <begin position="997"/>
        <end position="1082"/>
    </location>
</feature>
<evidence type="ECO:0000256" key="13">
    <source>
        <dbReference type="ARBA" id="ARBA00023018"/>
    </source>
</evidence>
<dbReference type="GO" id="GO:0007411">
    <property type="term" value="P:axon guidance"/>
    <property type="evidence" value="ECO:0007669"/>
    <property type="project" value="TreeGrafter"/>
</dbReference>
<dbReference type="Proteomes" id="UP000515154">
    <property type="component" value="Linkage group LG27"/>
</dbReference>
<evidence type="ECO:0000256" key="12">
    <source>
        <dbReference type="ARBA" id="ARBA00022989"/>
    </source>
</evidence>
<dbReference type="InterPro" id="IPR015919">
    <property type="entry name" value="Cadherin-like_sf"/>
</dbReference>
<dbReference type="GO" id="GO:0005856">
    <property type="term" value="C:cytoskeleton"/>
    <property type="evidence" value="ECO:0007669"/>
    <property type="project" value="UniProtKB-SubCell"/>
</dbReference>
<keyword evidence="7" id="KW-0963">Cytoplasm</keyword>
<dbReference type="InterPro" id="IPR041631">
    <property type="entry name" value="Alpha_DG1_N2"/>
</dbReference>
<evidence type="ECO:0000256" key="5">
    <source>
        <dbReference type="ARBA" id="ARBA00004642"/>
    </source>
</evidence>
<dbReference type="GO" id="GO:0005654">
    <property type="term" value="C:nucleoplasm"/>
    <property type="evidence" value="ECO:0007669"/>
    <property type="project" value="UniProtKB-SubCell"/>
</dbReference>
<dbReference type="SMART" id="SM00736">
    <property type="entry name" value="CADG"/>
    <property type="match status" value="1"/>
</dbReference>
<keyword evidence="10 26" id="KW-0812">Transmembrane</keyword>
<evidence type="ECO:0000256" key="8">
    <source>
        <dbReference type="ARBA" id="ARBA00022525"/>
    </source>
</evidence>
<evidence type="ECO:0000256" key="3">
    <source>
        <dbReference type="ARBA" id="ARBA00004245"/>
    </source>
</evidence>
<dbReference type="PANTHER" id="PTHR21559:SF21">
    <property type="entry name" value="DYSTROGLYCAN 1"/>
    <property type="match status" value="1"/>
</dbReference>
<comment type="function">
    <text evidence="20">Transmembrane protein that plays important roles in connecting the extracellular matrix to the cytoskeleton. Acts as a cell adhesion receptor in both muscle and non-muscle tissues. Receptor for both DMD and UTRN and, through these interactions, scaffolds axin to the cytoskeleton. Also functions in cell adhesion-mediated signaling and implicated in cell polarity.</text>
</comment>
<feature type="domain" description="Peptidase S72" evidence="27">
    <location>
        <begin position="789"/>
        <end position="897"/>
    </location>
</feature>
<dbReference type="Gene3D" id="3.30.70.1040">
    <property type="entry name" value="Dystroglycan, domain 2"/>
    <property type="match status" value="1"/>
</dbReference>
<dbReference type="InterPro" id="IPR027468">
    <property type="entry name" value="Alpha-dystroglycan_domain_2"/>
</dbReference>
<dbReference type="Pfam" id="PF18424">
    <property type="entry name" value="a_DG1_N2"/>
    <property type="match status" value="1"/>
</dbReference>
<dbReference type="GO" id="GO:0042383">
    <property type="term" value="C:sarcolemma"/>
    <property type="evidence" value="ECO:0007669"/>
    <property type="project" value="UniProtKB-SubCell"/>
</dbReference>
<evidence type="ECO:0000256" key="7">
    <source>
        <dbReference type="ARBA" id="ARBA00022490"/>
    </source>
</evidence>
<dbReference type="PROSITE" id="PS51699">
    <property type="entry name" value="SEA_DG"/>
    <property type="match status" value="1"/>
</dbReference>
<dbReference type="PANTHER" id="PTHR21559">
    <property type="entry name" value="DYSTROGLYCAN-RELATED"/>
    <property type="match status" value="1"/>
</dbReference>
<dbReference type="GO" id="GO:0016011">
    <property type="term" value="C:dystroglycan complex"/>
    <property type="evidence" value="ECO:0007669"/>
    <property type="project" value="TreeGrafter"/>
</dbReference>
<dbReference type="AlphaFoldDB" id="A0A6P7TQL0"/>
<dbReference type="RefSeq" id="XP_029652175.1">
    <property type="nucleotide sequence ID" value="XM_029796315.2"/>
</dbReference>
<feature type="transmembrane region" description="Helical" evidence="26">
    <location>
        <begin position="930"/>
        <end position="956"/>
    </location>
</feature>
<evidence type="ECO:0000256" key="1">
    <source>
        <dbReference type="ARBA" id="ARBA00004135"/>
    </source>
</evidence>
<organism evidence="28 29">
    <name type="scientific">Octopus sinensis</name>
    <name type="common">East Asian common octopus</name>
    <dbReference type="NCBI Taxonomy" id="2607531"/>
    <lineage>
        <taxon>Eukaryota</taxon>
        <taxon>Metazoa</taxon>
        <taxon>Spiralia</taxon>
        <taxon>Lophotrochozoa</taxon>
        <taxon>Mollusca</taxon>
        <taxon>Cephalopoda</taxon>
        <taxon>Coleoidea</taxon>
        <taxon>Octopodiformes</taxon>
        <taxon>Octopoda</taxon>
        <taxon>Incirrata</taxon>
        <taxon>Octopodidae</taxon>
        <taxon>Octopus</taxon>
    </lineage>
</organism>
<keyword evidence="9" id="KW-0597">Phosphoprotein</keyword>
<evidence type="ECO:0000256" key="11">
    <source>
        <dbReference type="ARBA" id="ARBA00022729"/>
    </source>
</evidence>
<feature type="region of interest" description="Disordered" evidence="25">
    <location>
        <begin position="593"/>
        <end position="627"/>
    </location>
</feature>
<protein>
    <recommendedName>
        <fullName evidence="21">Dystroglycan 1</fullName>
    </recommendedName>
    <alternativeName>
        <fullName evidence="23">Dystroglycan</fullName>
    </alternativeName>
    <alternativeName>
        <fullName evidence="22">Dystrophin-associated glycoprotein 1</fullName>
    </alternativeName>
</protein>
<dbReference type="KEGG" id="osn:115225365"/>
<keyword evidence="18" id="KW-0628">Postsynaptic cell membrane</keyword>
<feature type="compositionally biased region" description="Basic and acidic residues" evidence="25">
    <location>
        <begin position="1027"/>
        <end position="1037"/>
    </location>
</feature>
<name>A0A6P7TQL0_9MOLL</name>
<keyword evidence="8" id="KW-0964">Secreted</keyword>
<feature type="compositionally biased region" description="Pro residues" evidence="25">
    <location>
        <begin position="1068"/>
        <end position="1082"/>
    </location>
</feature>
<evidence type="ECO:0000256" key="9">
    <source>
        <dbReference type="ARBA" id="ARBA00022553"/>
    </source>
</evidence>
<evidence type="ECO:0000256" key="22">
    <source>
        <dbReference type="ARBA" id="ARBA00030092"/>
    </source>
</evidence>
<keyword evidence="11" id="KW-0732">Signal</keyword>
<evidence type="ECO:0000313" key="30">
    <source>
        <dbReference type="RefSeq" id="XP_029652176.1"/>
    </source>
</evidence>
<evidence type="ECO:0000256" key="2">
    <source>
        <dbReference type="ARBA" id="ARBA00004239"/>
    </source>
</evidence>
<comment type="function">
    <text evidence="19">The dystroglycan complex is involved in a number of processes including laminin and basement membrane assembly, sarcolemmal stability, cell survival, peripheral nerve myelination, nodal structure, cell migration, and epithelial polarization.</text>
</comment>
<evidence type="ECO:0000256" key="15">
    <source>
        <dbReference type="ARBA" id="ARBA00023180"/>
    </source>
</evidence>
<dbReference type="Gene3D" id="2.60.40.10">
    <property type="entry name" value="Immunoglobulins"/>
    <property type="match status" value="2"/>
</dbReference>
<dbReference type="InterPro" id="IPR030398">
    <property type="entry name" value="SEA_DG_dom"/>
</dbReference>
<feature type="region of interest" description="Disordered" evidence="25">
    <location>
        <begin position="384"/>
        <end position="405"/>
    </location>
</feature>
<evidence type="ECO:0000313" key="28">
    <source>
        <dbReference type="Proteomes" id="UP000515154"/>
    </source>
</evidence>